<evidence type="ECO:0000256" key="1">
    <source>
        <dbReference type="ARBA" id="ARBA00004167"/>
    </source>
</evidence>
<dbReference type="EMBL" id="QYYH01000138">
    <property type="protein sequence ID" value="RJY07055.1"/>
    <property type="molecule type" value="Genomic_DNA"/>
</dbReference>
<sequence>MKHLALILLGFALVGCKSTPEKFLSTSAVKIEQAELSKYWLQKDDEFSFEISTRKTPTKNGTVFLNYLIDSNGEIFDAKIMNSTPNHSWDKFALKALENTKYINAESNPNKTPVIVTTKIDFEAK</sequence>
<protein>
    <submittedName>
        <fullName evidence="6">TonB family protein</fullName>
    </submittedName>
</protein>
<dbReference type="OrthoDB" id="6228724at2"/>
<reference evidence="6 7" key="1">
    <citation type="submission" date="2018-09" db="EMBL/GenBank/DDBJ databases">
        <title>Phylogeny of the Shewanellaceae, and recommendation for two new genera, Pseudoshewanella and Parashewanella.</title>
        <authorList>
            <person name="Wang G."/>
        </authorList>
    </citation>
    <scope>NUCLEOTIDE SEQUENCE [LARGE SCALE GENOMIC DNA]</scope>
    <source>
        <strain evidence="6 7">KCTC 22492</strain>
    </source>
</reference>
<dbReference type="InterPro" id="IPR037682">
    <property type="entry name" value="TonB_C"/>
</dbReference>
<evidence type="ECO:0000256" key="3">
    <source>
        <dbReference type="ARBA" id="ARBA00022989"/>
    </source>
</evidence>
<keyword evidence="7" id="KW-1185">Reference proteome</keyword>
<dbReference type="SUPFAM" id="SSF74653">
    <property type="entry name" value="TolA/TonB C-terminal domain"/>
    <property type="match status" value="1"/>
</dbReference>
<keyword evidence="4" id="KW-0472">Membrane</keyword>
<evidence type="ECO:0000313" key="7">
    <source>
        <dbReference type="Proteomes" id="UP000273022"/>
    </source>
</evidence>
<dbReference type="RefSeq" id="WP_121854763.1">
    <property type="nucleotide sequence ID" value="NZ_CP037952.1"/>
</dbReference>
<dbReference type="PROSITE" id="PS51257">
    <property type="entry name" value="PROKAR_LIPOPROTEIN"/>
    <property type="match status" value="1"/>
</dbReference>
<evidence type="ECO:0000256" key="2">
    <source>
        <dbReference type="ARBA" id="ARBA00022692"/>
    </source>
</evidence>
<keyword evidence="2" id="KW-0812">Transmembrane</keyword>
<dbReference type="Gene3D" id="3.30.1150.10">
    <property type="match status" value="1"/>
</dbReference>
<name>A0A3A6TPI9_9GAMM</name>
<keyword evidence="3" id="KW-1133">Transmembrane helix</keyword>
<comment type="subcellular location">
    <subcellularLocation>
        <location evidence="1">Membrane</location>
        <topology evidence="1">Single-pass membrane protein</topology>
    </subcellularLocation>
</comment>
<evidence type="ECO:0000313" key="6">
    <source>
        <dbReference type="EMBL" id="RJY07055.1"/>
    </source>
</evidence>
<feature type="domain" description="TonB C-terminal" evidence="5">
    <location>
        <begin position="35"/>
        <end position="125"/>
    </location>
</feature>
<dbReference type="Proteomes" id="UP000273022">
    <property type="component" value="Unassembled WGS sequence"/>
</dbReference>
<dbReference type="PROSITE" id="PS52015">
    <property type="entry name" value="TONB_CTD"/>
    <property type="match status" value="1"/>
</dbReference>
<dbReference type="AlphaFoldDB" id="A0A3A6TPI9"/>
<proteinExistence type="predicted"/>
<evidence type="ECO:0000256" key="4">
    <source>
        <dbReference type="ARBA" id="ARBA00023136"/>
    </source>
</evidence>
<dbReference type="InterPro" id="IPR006260">
    <property type="entry name" value="TonB/TolA_C"/>
</dbReference>
<dbReference type="GO" id="GO:0016020">
    <property type="term" value="C:membrane"/>
    <property type="evidence" value="ECO:0007669"/>
    <property type="project" value="UniProtKB-SubCell"/>
</dbReference>
<dbReference type="NCBIfam" id="TIGR01352">
    <property type="entry name" value="tonB_Cterm"/>
    <property type="match status" value="1"/>
</dbReference>
<evidence type="ECO:0000259" key="5">
    <source>
        <dbReference type="PROSITE" id="PS52015"/>
    </source>
</evidence>
<accession>A0A3A6TPI9</accession>
<dbReference type="Pfam" id="PF03544">
    <property type="entry name" value="TonB_C"/>
    <property type="match status" value="1"/>
</dbReference>
<dbReference type="GO" id="GO:0055085">
    <property type="term" value="P:transmembrane transport"/>
    <property type="evidence" value="ECO:0007669"/>
    <property type="project" value="InterPro"/>
</dbReference>
<gene>
    <name evidence="6" type="ORF">D5R81_16730</name>
</gene>
<organism evidence="6 7">
    <name type="scientific">Parashewanella spongiae</name>
    <dbReference type="NCBI Taxonomy" id="342950"/>
    <lineage>
        <taxon>Bacteria</taxon>
        <taxon>Pseudomonadati</taxon>
        <taxon>Pseudomonadota</taxon>
        <taxon>Gammaproteobacteria</taxon>
        <taxon>Alteromonadales</taxon>
        <taxon>Shewanellaceae</taxon>
        <taxon>Parashewanella</taxon>
    </lineage>
</organism>
<comment type="caution">
    <text evidence="6">The sequence shown here is derived from an EMBL/GenBank/DDBJ whole genome shotgun (WGS) entry which is preliminary data.</text>
</comment>